<accession>A0ABV5N7N0</accession>
<feature type="transmembrane region" description="Helical" evidence="1">
    <location>
        <begin position="71"/>
        <end position="91"/>
    </location>
</feature>
<organism evidence="2 3">
    <name type="scientific">Streptomyces cinereospinus</name>
    <dbReference type="NCBI Taxonomy" id="285561"/>
    <lineage>
        <taxon>Bacteria</taxon>
        <taxon>Bacillati</taxon>
        <taxon>Actinomycetota</taxon>
        <taxon>Actinomycetes</taxon>
        <taxon>Kitasatosporales</taxon>
        <taxon>Streptomycetaceae</taxon>
        <taxon>Streptomyces</taxon>
    </lineage>
</organism>
<name>A0ABV5N7N0_9ACTN</name>
<protein>
    <recommendedName>
        <fullName evidence="4">Integral membrane protein</fullName>
    </recommendedName>
</protein>
<dbReference type="EMBL" id="JBHMCY010000064">
    <property type="protein sequence ID" value="MFB9466251.1"/>
    <property type="molecule type" value="Genomic_DNA"/>
</dbReference>
<evidence type="ECO:0000313" key="2">
    <source>
        <dbReference type="EMBL" id="MFB9466251.1"/>
    </source>
</evidence>
<keyword evidence="1" id="KW-1133">Transmembrane helix</keyword>
<evidence type="ECO:0008006" key="4">
    <source>
        <dbReference type="Google" id="ProtNLM"/>
    </source>
</evidence>
<dbReference type="RefSeq" id="WP_381349132.1">
    <property type="nucleotide sequence ID" value="NZ_JBHMCY010000064.1"/>
</dbReference>
<proteinExistence type="predicted"/>
<feature type="transmembrane region" description="Helical" evidence="1">
    <location>
        <begin position="111"/>
        <end position="130"/>
    </location>
</feature>
<keyword evidence="3" id="KW-1185">Reference proteome</keyword>
<gene>
    <name evidence="2" type="ORF">ACFF45_26940</name>
</gene>
<keyword evidence="1" id="KW-0472">Membrane</keyword>
<evidence type="ECO:0000313" key="3">
    <source>
        <dbReference type="Proteomes" id="UP001589709"/>
    </source>
</evidence>
<evidence type="ECO:0000256" key="1">
    <source>
        <dbReference type="SAM" id="Phobius"/>
    </source>
</evidence>
<keyword evidence="1" id="KW-0812">Transmembrane</keyword>
<reference evidence="2 3" key="1">
    <citation type="submission" date="2024-09" db="EMBL/GenBank/DDBJ databases">
        <authorList>
            <person name="Sun Q."/>
            <person name="Mori K."/>
        </authorList>
    </citation>
    <scope>NUCLEOTIDE SEQUENCE [LARGE SCALE GENOMIC DNA]</scope>
    <source>
        <strain evidence="2 3">JCM 6917</strain>
    </source>
</reference>
<comment type="caution">
    <text evidence="2">The sequence shown here is derived from an EMBL/GenBank/DDBJ whole genome shotgun (WGS) entry which is preliminary data.</text>
</comment>
<sequence length="144" mass="15264">MSQPNRGAVDHAALWSAALAAVVTLSLGDGRYDWLSLALGTALALQIAAFYRPAPHEPGRRWDRCTSAGSFGAVSGLVTAMVLAWPVQIAVGTPQHCRADGVDPDDCAGLAAYQWLGMVWLTATIALSCWHWSTVVHRPAGQPS</sequence>
<dbReference type="Proteomes" id="UP001589709">
    <property type="component" value="Unassembled WGS sequence"/>
</dbReference>